<accession>A0A4V2SM70</accession>
<feature type="short sequence motif" description="DGA/G" evidence="4">
    <location>
        <begin position="155"/>
        <end position="157"/>
    </location>
</feature>
<name>A0A4V2SM70_RHOAD</name>
<dbReference type="PANTHER" id="PTHR14226">
    <property type="entry name" value="NEUROPATHY TARGET ESTERASE/SWISS CHEESE D.MELANOGASTER"/>
    <property type="match status" value="1"/>
</dbReference>
<dbReference type="Gene3D" id="3.40.1090.10">
    <property type="entry name" value="Cytosolic phospholipase A2 catalytic domain"/>
    <property type="match status" value="2"/>
</dbReference>
<dbReference type="Pfam" id="PF01734">
    <property type="entry name" value="Patatin"/>
    <property type="match status" value="1"/>
</dbReference>
<evidence type="ECO:0000256" key="3">
    <source>
        <dbReference type="ARBA" id="ARBA00023098"/>
    </source>
</evidence>
<keyword evidence="2 4" id="KW-0442">Lipid degradation</keyword>
<evidence type="ECO:0000256" key="4">
    <source>
        <dbReference type="PROSITE-ProRule" id="PRU01161"/>
    </source>
</evidence>
<sequence length="300" mass="31997">MARPRIGLVLGSGGARGWCHIGVLRGLEGLGLRPDVIAGCSMGAVVGAAYAAGRLDALEDWTREMTRARLVRLLDVRLSSGGLVEGRHITEVLAELGLPDSFDALDMPFVAVATDLETGREIWLQSGDLGAAVRASAALPGIISPYRHQGRWLLDGGLTNPVPVSAARALGADIIIAANPNAKRHGRLWRAPDPEPAIWQGLADALPDAVQDQLSALLPTPEDGPRAPNYLEVVSIAIDVMTEQIRRSRLAGEPPHVLLNADLGEMSVLDLHRAPVAIDEGRRMVERQAEHLRDLIEGAG</sequence>
<dbReference type="OrthoDB" id="5290098at2"/>
<dbReference type="PROSITE" id="PS51635">
    <property type="entry name" value="PNPLA"/>
    <property type="match status" value="1"/>
</dbReference>
<dbReference type="SUPFAM" id="SSF52151">
    <property type="entry name" value="FabD/lysophospholipase-like"/>
    <property type="match status" value="1"/>
</dbReference>
<protein>
    <submittedName>
        <fullName evidence="6">NTE family protein</fullName>
    </submittedName>
</protein>
<reference evidence="6 7" key="1">
    <citation type="submission" date="2019-03" db="EMBL/GenBank/DDBJ databases">
        <title>Genomic Encyclopedia of Type Strains, Phase IV (KMG-IV): sequencing the most valuable type-strain genomes for metagenomic binning, comparative biology and taxonomic classification.</title>
        <authorList>
            <person name="Goeker M."/>
        </authorList>
    </citation>
    <scope>NUCLEOTIDE SEQUENCE [LARGE SCALE GENOMIC DNA]</scope>
    <source>
        <strain evidence="6 7">DSM 2781</strain>
    </source>
</reference>
<feature type="active site" description="Proton acceptor" evidence="4">
    <location>
        <position position="155"/>
    </location>
</feature>
<evidence type="ECO:0000313" key="6">
    <source>
        <dbReference type="EMBL" id="TCP26186.1"/>
    </source>
</evidence>
<feature type="short sequence motif" description="GXSXG" evidence="4">
    <location>
        <begin position="39"/>
        <end position="43"/>
    </location>
</feature>
<proteinExistence type="predicted"/>
<evidence type="ECO:0000256" key="2">
    <source>
        <dbReference type="ARBA" id="ARBA00022963"/>
    </source>
</evidence>
<comment type="caution">
    <text evidence="6">The sequence shown here is derived from an EMBL/GenBank/DDBJ whole genome shotgun (WGS) entry which is preliminary data.</text>
</comment>
<feature type="active site" description="Nucleophile" evidence="4">
    <location>
        <position position="41"/>
    </location>
</feature>
<keyword evidence="7" id="KW-1185">Reference proteome</keyword>
<dbReference type="RefSeq" id="WP_132599812.1">
    <property type="nucleotide sequence ID" value="NZ_NRRP01000014.1"/>
</dbReference>
<dbReference type="GO" id="GO:0016042">
    <property type="term" value="P:lipid catabolic process"/>
    <property type="evidence" value="ECO:0007669"/>
    <property type="project" value="UniProtKB-UniRule"/>
</dbReference>
<dbReference type="InterPro" id="IPR016035">
    <property type="entry name" value="Acyl_Trfase/lysoPLipase"/>
</dbReference>
<dbReference type="Proteomes" id="UP000295733">
    <property type="component" value="Unassembled WGS sequence"/>
</dbReference>
<dbReference type="GO" id="GO:0016787">
    <property type="term" value="F:hydrolase activity"/>
    <property type="evidence" value="ECO:0007669"/>
    <property type="project" value="UniProtKB-UniRule"/>
</dbReference>
<evidence type="ECO:0000259" key="5">
    <source>
        <dbReference type="PROSITE" id="PS51635"/>
    </source>
</evidence>
<evidence type="ECO:0000313" key="7">
    <source>
        <dbReference type="Proteomes" id="UP000295733"/>
    </source>
</evidence>
<dbReference type="EMBL" id="SLXL01000002">
    <property type="protein sequence ID" value="TCP26186.1"/>
    <property type="molecule type" value="Genomic_DNA"/>
</dbReference>
<dbReference type="InterPro" id="IPR050301">
    <property type="entry name" value="NTE"/>
</dbReference>
<dbReference type="InterPro" id="IPR002641">
    <property type="entry name" value="PNPLA_dom"/>
</dbReference>
<organism evidence="6 7">
    <name type="scientific">Rhodovulum adriaticum</name>
    <name type="common">Rhodopseudomonas adriatica</name>
    <dbReference type="NCBI Taxonomy" id="35804"/>
    <lineage>
        <taxon>Bacteria</taxon>
        <taxon>Pseudomonadati</taxon>
        <taxon>Pseudomonadota</taxon>
        <taxon>Alphaproteobacteria</taxon>
        <taxon>Rhodobacterales</taxon>
        <taxon>Paracoccaceae</taxon>
        <taxon>Rhodovulum</taxon>
    </lineage>
</organism>
<keyword evidence="3 4" id="KW-0443">Lipid metabolism</keyword>
<evidence type="ECO:0000256" key="1">
    <source>
        <dbReference type="ARBA" id="ARBA00022801"/>
    </source>
</evidence>
<dbReference type="PANTHER" id="PTHR14226:SF76">
    <property type="entry name" value="NTE FAMILY PROTEIN RSSA"/>
    <property type="match status" value="1"/>
</dbReference>
<gene>
    <name evidence="6" type="ORF">EV656_102149</name>
</gene>
<feature type="domain" description="PNPLA" evidence="5">
    <location>
        <begin position="8"/>
        <end position="168"/>
    </location>
</feature>
<dbReference type="AlphaFoldDB" id="A0A4V2SM70"/>
<keyword evidence="1 4" id="KW-0378">Hydrolase</keyword>
<comment type="caution">
    <text evidence="4">Lacks conserved residue(s) required for the propagation of feature annotation.</text>
</comment>